<dbReference type="GO" id="GO:0006465">
    <property type="term" value="P:signal peptide processing"/>
    <property type="evidence" value="ECO:0007669"/>
    <property type="project" value="InterPro"/>
</dbReference>
<comment type="function">
    <text evidence="8">Component of the signal peptidase complex (SPC) which catalyzes the cleavage of N-terminal signal sequences from nascent proteins as they are translocated into the lumen of the endoplasmic reticulum. Enhances the enzymatic activity of SPC and facilitates the interactions between different components of the translocation site.</text>
</comment>
<protein>
    <recommendedName>
        <fullName evidence="3">Signal peptidase complex subunit 2</fullName>
    </recommendedName>
</protein>
<evidence type="ECO:0000256" key="5">
    <source>
        <dbReference type="ARBA" id="ARBA00022824"/>
    </source>
</evidence>
<dbReference type="PANTHER" id="PTHR13085">
    <property type="entry name" value="MICROSOMAL SIGNAL PEPTIDASE 25 KDA SUBUNIT"/>
    <property type="match status" value="1"/>
</dbReference>
<evidence type="ECO:0000256" key="2">
    <source>
        <dbReference type="ARBA" id="ARBA00007324"/>
    </source>
</evidence>
<feature type="transmembrane region" description="Helical" evidence="10">
    <location>
        <begin position="72"/>
        <end position="92"/>
    </location>
</feature>
<dbReference type="Proteomes" id="UP000824998">
    <property type="component" value="Unassembled WGS sequence"/>
</dbReference>
<dbReference type="PANTHER" id="PTHR13085:SF0">
    <property type="entry name" value="SIGNAL PEPTIDASE COMPLEX SUBUNIT 2"/>
    <property type="match status" value="1"/>
</dbReference>
<dbReference type="EMBL" id="MU251444">
    <property type="protein sequence ID" value="KAG9235033.1"/>
    <property type="molecule type" value="Genomic_DNA"/>
</dbReference>
<dbReference type="OrthoDB" id="29558at2759"/>
<evidence type="ECO:0000256" key="1">
    <source>
        <dbReference type="ARBA" id="ARBA00004477"/>
    </source>
</evidence>
<keyword evidence="12" id="KW-1185">Reference proteome</keyword>
<evidence type="ECO:0000313" key="11">
    <source>
        <dbReference type="EMBL" id="KAG9235033.1"/>
    </source>
</evidence>
<comment type="caution">
    <text evidence="11">The sequence shown here is derived from an EMBL/GenBank/DDBJ whole genome shotgun (WGS) entry which is preliminary data.</text>
</comment>
<feature type="transmembrane region" description="Helical" evidence="10">
    <location>
        <begin position="42"/>
        <end position="60"/>
    </location>
</feature>
<dbReference type="Pfam" id="PF06703">
    <property type="entry name" value="SPC25"/>
    <property type="match status" value="1"/>
</dbReference>
<proteinExistence type="inferred from homology"/>
<dbReference type="GO" id="GO:0005787">
    <property type="term" value="C:signal peptidase complex"/>
    <property type="evidence" value="ECO:0007669"/>
    <property type="project" value="InterPro"/>
</dbReference>
<dbReference type="AlphaFoldDB" id="A0A9P8C5T6"/>
<evidence type="ECO:0000313" key="12">
    <source>
        <dbReference type="Proteomes" id="UP000824998"/>
    </source>
</evidence>
<reference evidence="11" key="1">
    <citation type="journal article" date="2021" name="IMA Fungus">
        <title>Genomic characterization of three marine fungi, including Emericellopsis atlantica sp. nov. with signatures of a generalist lifestyle and marine biomass degradation.</title>
        <authorList>
            <person name="Hagestad O.C."/>
            <person name="Hou L."/>
            <person name="Andersen J.H."/>
            <person name="Hansen E.H."/>
            <person name="Altermark B."/>
            <person name="Li C."/>
            <person name="Kuhnert E."/>
            <person name="Cox R.J."/>
            <person name="Crous P.W."/>
            <person name="Spatafora J.W."/>
            <person name="Lail K."/>
            <person name="Amirebrahimi M."/>
            <person name="Lipzen A."/>
            <person name="Pangilinan J."/>
            <person name="Andreopoulos W."/>
            <person name="Hayes R.D."/>
            <person name="Ng V."/>
            <person name="Grigoriev I.V."/>
            <person name="Jackson S.A."/>
            <person name="Sutton T.D.S."/>
            <person name="Dobson A.D.W."/>
            <person name="Rama T."/>
        </authorList>
    </citation>
    <scope>NUCLEOTIDE SEQUENCE</scope>
    <source>
        <strain evidence="11">TRa018bII</strain>
    </source>
</reference>
<keyword evidence="5" id="KW-0256">Endoplasmic reticulum</keyword>
<evidence type="ECO:0000256" key="8">
    <source>
        <dbReference type="ARBA" id="ARBA00045608"/>
    </source>
</evidence>
<comment type="similarity">
    <text evidence="2">Belongs to the SPCS2 family.</text>
</comment>
<evidence type="ECO:0000256" key="3">
    <source>
        <dbReference type="ARBA" id="ARBA00017057"/>
    </source>
</evidence>
<dbReference type="GO" id="GO:0045047">
    <property type="term" value="P:protein targeting to ER"/>
    <property type="evidence" value="ECO:0007669"/>
    <property type="project" value="TreeGrafter"/>
</dbReference>
<evidence type="ECO:0000256" key="6">
    <source>
        <dbReference type="ARBA" id="ARBA00022989"/>
    </source>
</evidence>
<sequence length="233" mass="26089">MAVSAERISVYSLADLKNTTDDALPVYLNSLKFTQSHTLTDVRLALGYSAFLLCAATFYWDYTYGFDSTKLYTTIAVAIYTLLNTVLTFWIWGVEKTTVYVGTLPSTGEKITVQSRTEKHKPVYRLTVTTTGRDGQRVRKMVDKAFSNWFDVRGHFCAKPFQQILASGVEVLGRVDPKNVVREERVFEKEQEVDGRTMDDKWASLLAESAGGEVAAETSATPGKSAKRRNKKA</sequence>
<dbReference type="InterPro" id="IPR009582">
    <property type="entry name" value="Spc2/SPCS2"/>
</dbReference>
<organism evidence="11 12">
    <name type="scientific">Amylocarpus encephaloides</name>
    <dbReference type="NCBI Taxonomy" id="45428"/>
    <lineage>
        <taxon>Eukaryota</taxon>
        <taxon>Fungi</taxon>
        <taxon>Dikarya</taxon>
        <taxon>Ascomycota</taxon>
        <taxon>Pezizomycotina</taxon>
        <taxon>Leotiomycetes</taxon>
        <taxon>Helotiales</taxon>
        <taxon>Helotiales incertae sedis</taxon>
        <taxon>Amylocarpus</taxon>
    </lineage>
</organism>
<name>A0A9P8C5T6_9HELO</name>
<keyword evidence="4 10" id="KW-0812">Transmembrane</keyword>
<comment type="subcellular location">
    <subcellularLocation>
        <location evidence="1">Endoplasmic reticulum membrane</location>
        <topology evidence="1">Multi-pass membrane protein</topology>
    </subcellularLocation>
</comment>
<feature type="region of interest" description="Disordered" evidence="9">
    <location>
        <begin position="209"/>
        <end position="233"/>
    </location>
</feature>
<evidence type="ECO:0000256" key="9">
    <source>
        <dbReference type="SAM" id="MobiDB-lite"/>
    </source>
</evidence>
<evidence type="ECO:0000256" key="4">
    <source>
        <dbReference type="ARBA" id="ARBA00022692"/>
    </source>
</evidence>
<gene>
    <name evidence="11" type="ORF">BJ875DRAFT_504312</name>
</gene>
<accession>A0A9P8C5T6</accession>
<evidence type="ECO:0000256" key="7">
    <source>
        <dbReference type="ARBA" id="ARBA00023136"/>
    </source>
</evidence>
<evidence type="ECO:0000256" key="10">
    <source>
        <dbReference type="SAM" id="Phobius"/>
    </source>
</evidence>
<keyword evidence="7 10" id="KW-0472">Membrane</keyword>
<keyword evidence="6 10" id="KW-1133">Transmembrane helix</keyword>